<evidence type="ECO:0000313" key="1">
    <source>
        <dbReference type="EMBL" id="MFI6498906.1"/>
    </source>
</evidence>
<accession>A0ABW7YSM3</accession>
<gene>
    <name evidence="1" type="ORF">ACIBG2_16075</name>
</gene>
<name>A0ABW7YSM3_9ACTN</name>
<reference evidence="1 2" key="1">
    <citation type="submission" date="2024-10" db="EMBL/GenBank/DDBJ databases">
        <title>The Natural Products Discovery Center: Release of the First 8490 Sequenced Strains for Exploring Actinobacteria Biosynthetic Diversity.</title>
        <authorList>
            <person name="Kalkreuter E."/>
            <person name="Kautsar S.A."/>
            <person name="Yang D."/>
            <person name="Bader C.D."/>
            <person name="Teijaro C.N."/>
            <person name="Fluegel L."/>
            <person name="Davis C.M."/>
            <person name="Simpson J.R."/>
            <person name="Lauterbach L."/>
            <person name="Steele A.D."/>
            <person name="Gui C."/>
            <person name="Meng S."/>
            <person name="Li G."/>
            <person name="Viehrig K."/>
            <person name="Ye F."/>
            <person name="Su P."/>
            <person name="Kiefer A.F."/>
            <person name="Nichols A."/>
            <person name="Cepeda A.J."/>
            <person name="Yan W."/>
            <person name="Fan B."/>
            <person name="Jiang Y."/>
            <person name="Adhikari A."/>
            <person name="Zheng C.-J."/>
            <person name="Schuster L."/>
            <person name="Cowan T.M."/>
            <person name="Smanski M.J."/>
            <person name="Chevrette M.G."/>
            <person name="De Carvalho L.P.S."/>
            <person name="Shen B."/>
        </authorList>
    </citation>
    <scope>NUCLEOTIDE SEQUENCE [LARGE SCALE GENOMIC DNA]</scope>
    <source>
        <strain evidence="1 2">NPDC050545</strain>
    </source>
</reference>
<dbReference type="Proteomes" id="UP001612741">
    <property type="component" value="Unassembled WGS sequence"/>
</dbReference>
<comment type="caution">
    <text evidence="1">The sequence shown here is derived from an EMBL/GenBank/DDBJ whole genome shotgun (WGS) entry which is preliminary data.</text>
</comment>
<protein>
    <submittedName>
        <fullName evidence="1">Uncharacterized protein</fullName>
    </submittedName>
</protein>
<evidence type="ECO:0000313" key="2">
    <source>
        <dbReference type="Proteomes" id="UP001612741"/>
    </source>
</evidence>
<keyword evidence="2" id="KW-1185">Reference proteome</keyword>
<dbReference type="EMBL" id="JBITGY010000004">
    <property type="protein sequence ID" value="MFI6498906.1"/>
    <property type="molecule type" value="Genomic_DNA"/>
</dbReference>
<dbReference type="RefSeq" id="WP_397082139.1">
    <property type="nucleotide sequence ID" value="NZ_JBITGY010000004.1"/>
</dbReference>
<sequence length="195" mass="22294">MERQAALDHYLSLLANYPWLRVELCWAVIESKPHVLEEHELGDRLALGHPWEIRRGQLDEFSDDNVVHISYARQRAAFLLLEIGYHVSRPDVLSMLSRNADVTYVHWNVEGANQLAQIANGQSVWSVDIFDADEWPSQVFHESPLFDLFRMTSNARAASMAIVDLMTGVRLENEFIEGTGSGFVFSYFPFQPGVR</sequence>
<organism evidence="1 2">
    <name type="scientific">Nonomuraea typhae</name>
    <dbReference type="NCBI Taxonomy" id="2603600"/>
    <lineage>
        <taxon>Bacteria</taxon>
        <taxon>Bacillati</taxon>
        <taxon>Actinomycetota</taxon>
        <taxon>Actinomycetes</taxon>
        <taxon>Streptosporangiales</taxon>
        <taxon>Streptosporangiaceae</taxon>
        <taxon>Nonomuraea</taxon>
    </lineage>
</organism>
<proteinExistence type="predicted"/>